<keyword evidence="14" id="KW-1185">Reference proteome</keyword>
<dbReference type="SUPFAM" id="SSF81321">
    <property type="entry name" value="Family A G protein-coupled receptor-like"/>
    <property type="match status" value="1"/>
</dbReference>
<keyword evidence="9 10" id="KW-0807">Transducer</keyword>
<evidence type="ECO:0000259" key="12">
    <source>
        <dbReference type="PROSITE" id="PS50262"/>
    </source>
</evidence>
<accession>A0A8J2MMF9</accession>
<reference evidence="13" key="1">
    <citation type="submission" date="2021-09" db="EMBL/GenBank/DDBJ databases">
        <authorList>
            <consortium name="Pathogen Informatics"/>
        </authorList>
    </citation>
    <scope>NUCLEOTIDE SEQUENCE</scope>
</reference>
<keyword evidence="2" id="KW-1003">Cell membrane</keyword>
<feature type="transmembrane region" description="Helical" evidence="11">
    <location>
        <begin position="141"/>
        <end position="165"/>
    </location>
</feature>
<feature type="transmembrane region" description="Helical" evidence="11">
    <location>
        <begin position="90"/>
        <end position="121"/>
    </location>
</feature>
<feature type="transmembrane region" description="Helical" evidence="11">
    <location>
        <begin position="25"/>
        <end position="49"/>
    </location>
</feature>
<dbReference type="PRINTS" id="PR00237">
    <property type="entry name" value="GPCRRHODOPSN"/>
</dbReference>
<evidence type="ECO:0000256" key="1">
    <source>
        <dbReference type="ARBA" id="ARBA00004651"/>
    </source>
</evidence>
<keyword evidence="3 10" id="KW-0812">Transmembrane</keyword>
<dbReference type="GO" id="GO:0045202">
    <property type="term" value="C:synapse"/>
    <property type="evidence" value="ECO:0007669"/>
    <property type="project" value="GOC"/>
</dbReference>
<dbReference type="PROSITE" id="PS50262">
    <property type="entry name" value="G_PROTEIN_RECEP_F1_2"/>
    <property type="match status" value="1"/>
</dbReference>
<dbReference type="EMBL" id="CAKAEH010001290">
    <property type="protein sequence ID" value="CAG9534123.1"/>
    <property type="molecule type" value="Genomic_DNA"/>
</dbReference>
<feature type="transmembrane region" description="Helical" evidence="11">
    <location>
        <begin position="61"/>
        <end position="84"/>
    </location>
</feature>
<dbReference type="PROSITE" id="PS00237">
    <property type="entry name" value="G_PROTEIN_RECEP_F1_1"/>
    <property type="match status" value="1"/>
</dbReference>
<keyword evidence="7" id="KW-1015">Disulfide bond</keyword>
<keyword evidence="5 10" id="KW-0297">G-protein coupled receptor</keyword>
<dbReference type="GO" id="GO:0001591">
    <property type="term" value="F:dopamine neurotransmitter receptor activity, coupled via Gi/Go"/>
    <property type="evidence" value="ECO:0007669"/>
    <property type="project" value="TreeGrafter"/>
</dbReference>
<keyword evidence="6 11" id="KW-0472">Membrane</keyword>
<proteinExistence type="inferred from homology"/>
<dbReference type="InterPro" id="IPR000276">
    <property type="entry name" value="GPCR_Rhodpsn"/>
</dbReference>
<sequence length="244" mass="27559">MSVTWNQEAVQELHVPSLTSEASNIFAILLLLVLCATGLLGNLLVCVAIKFNRRLHNIPNYFLFSLTLTDLLVCGLVMPITIVVEVHQGVWTWSFLMCLFYVYADVFLCTASIVHISVISLDRYIGISKPLKARDKSKTSIAVKLTTVWITTILISCPIAIMALIDSSNIFNDNTCRIANRYYMIYGSTFAFLIPFLIMVVTYVRTTSLLKQQSTVISYQGTDTNNEAFILRRTCTQRKYISEK</sequence>
<gene>
    <name evidence="13" type="ORF">CJOHNSTONI_LOCUS4292</name>
</gene>
<evidence type="ECO:0000313" key="13">
    <source>
        <dbReference type="EMBL" id="CAG9534123.1"/>
    </source>
</evidence>
<dbReference type="InterPro" id="IPR017452">
    <property type="entry name" value="GPCR_Rhodpsn_7TM"/>
</dbReference>
<dbReference type="PANTHER" id="PTHR24248">
    <property type="entry name" value="ADRENERGIC RECEPTOR-RELATED G-PROTEIN COUPLED RECEPTOR"/>
    <property type="match status" value="1"/>
</dbReference>
<keyword evidence="8 10" id="KW-0675">Receptor</keyword>
<dbReference type="Proteomes" id="UP000746747">
    <property type="component" value="Unassembled WGS sequence"/>
</dbReference>
<dbReference type="GO" id="GO:0004930">
    <property type="term" value="F:G protein-coupled receptor activity"/>
    <property type="evidence" value="ECO:0007669"/>
    <property type="project" value="UniProtKB-KW"/>
</dbReference>
<evidence type="ECO:0000256" key="2">
    <source>
        <dbReference type="ARBA" id="ARBA00022475"/>
    </source>
</evidence>
<evidence type="ECO:0000256" key="4">
    <source>
        <dbReference type="ARBA" id="ARBA00022989"/>
    </source>
</evidence>
<evidence type="ECO:0000256" key="5">
    <source>
        <dbReference type="ARBA" id="ARBA00023040"/>
    </source>
</evidence>
<feature type="domain" description="G-protein coupled receptors family 1 profile" evidence="12">
    <location>
        <begin position="41"/>
        <end position="244"/>
    </location>
</feature>
<evidence type="ECO:0000256" key="7">
    <source>
        <dbReference type="ARBA" id="ARBA00023157"/>
    </source>
</evidence>
<dbReference type="AlphaFoldDB" id="A0A8J2MMF9"/>
<comment type="subcellular location">
    <subcellularLocation>
        <location evidence="1">Cell membrane</location>
        <topology evidence="1">Multi-pass membrane protein</topology>
    </subcellularLocation>
</comment>
<organism evidence="13 14">
    <name type="scientific">Cercopithifilaria johnstoni</name>
    <dbReference type="NCBI Taxonomy" id="2874296"/>
    <lineage>
        <taxon>Eukaryota</taxon>
        <taxon>Metazoa</taxon>
        <taxon>Ecdysozoa</taxon>
        <taxon>Nematoda</taxon>
        <taxon>Chromadorea</taxon>
        <taxon>Rhabditida</taxon>
        <taxon>Spirurina</taxon>
        <taxon>Spiruromorpha</taxon>
        <taxon>Filarioidea</taxon>
        <taxon>Onchocercidae</taxon>
        <taxon>Cercopithifilaria</taxon>
    </lineage>
</organism>
<keyword evidence="4 11" id="KW-1133">Transmembrane helix</keyword>
<evidence type="ECO:0000313" key="14">
    <source>
        <dbReference type="Proteomes" id="UP000746747"/>
    </source>
</evidence>
<dbReference type="PANTHER" id="PTHR24248:SF125">
    <property type="entry name" value="DOPAMINE D2-LIKE RECEPTOR"/>
    <property type="match status" value="1"/>
</dbReference>
<protein>
    <recommendedName>
        <fullName evidence="12">G-protein coupled receptors family 1 profile domain-containing protein</fullName>
    </recommendedName>
</protein>
<evidence type="ECO:0000256" key="10">
    <source>
        <dbReference type="RuleBase" id="RU000688"/>
    </source>
</evidence>
<dbReference type="Pfam" id="PF00001">
    <property type="entry name" value="7tm_1"/>
    <property type="match status" value="1"/>
</dbReference>
<dbReference type="Gene3D" id="1.20.1070.10">
    <property type="entry name" value="Rhodopsin 7-helix transmembrane proteins"/>
    <property type="match status" value="1"/>
</dbReference>
<dbReference type="GO" id="GO:0005886">
    <property type="term" value="C:plasma membrane"/>
    <property type="evidence" value="ECO:0007669"/>
    <property type="project" value="UniProtKB-SubCell"/>
</dbReference>
<evidence type="ECO:0000256" key="11">
    <source>
        <dbReference type="SAM" id="Phobius"/>
    </source>
</evidence>
<comment type="caution">
    <text evidence="13">The sequence shown here is derived from an EMBL/GenBank/DDBJ whole genome shotgun (WGS) entry which is preliminary data.</text>
</comment>
<evidence type="ECO:0000256" key="3">
    <source>
        <dbReference type="ARBA" id="ARBA00022692"/>
    </source>
</evidence>
<evidence type="ECO:0000256" key="8">
    <source>
        <dbReference type="ARBA" id="ARBA00023170"/>
    </source>
</evidence>
<evidence type="ECO:0000256" key="9">
    <source>
        <dbReference type="ARBA" id="ARBA00023224"/>
    </source>
</evidence>
<evidence type="ECO:0000256" key="6">
    <source>
        <dbReference type="ARBA" id="ARBA00023136"/>
    </source>
</evidence>
<comment type="similarity">
    <text evidence="10">Belongs to the G-protein coupled receptor 1 family.</text>
</comment>
<feature type="transmembrane region" description="Helical" evidence="11">
    <location>
        <begin position="185"/>
        <end position="204"/>
    </location>
</feature>
<dbReference type="FunFam" id="1.20.1070.10:FF:000523">
    <property type="entry name" value="5-hydroxytryptamine receptor 2B"/>
    <property type="match status" value="1"/>
</dbReference>
<dbReference type="OrthoDB" id="5859976at2759"/>
<name>A0A8J2MMF9_9BILA</name>